<feature type="signal peptide" evidence="7">
    <location>
        <begin position="1"/>
        <end position="25"/>
    </location>
</feature>
<keyword evidence="1" id="KW-1003">Cell membrane</keyword>
<reference evidence="8" key="1">
    <citation type="submission" date="2020-09" db="EMBL/GenBank/DDBJ databases">
        <title>A novel bacterium of genus Paenibacillus, isolated from South China Sea.</title>
        <authorList>
            <person name="Huang H."/>
            <person name="Mo K."/>
            <person name="Hu Y."/>
        </authorList>
    </citation>
    <scope>NUCLEOTIDE SEQUENCE</scope>
    <source>
        <strain evidence="8">IB182496</strain>
    </source>
</reference>
<name>A0A927BSK6_9BACL</name>
<evidence type="ECO:0000256" key="5">
    <source>
        <dbReference type="ARBA" id="ARBA00023288"/>
    </source>
</evidence>
<organism evidence="8 9">
    <name type="scientific">Paenibacillus sabuli</name>
    <dbReference type="NCBI Taxonomy" id="2772509"/>
    <lineage>
        <taxon>Bacteria</taxon>
        <taxon>Bacillati</taxon>
        <taxon>Bacillota</taxon>
        <taxon>Bacilli</taxon>
        <taxon>Bacillales</taxon>
        <taxon>Paenibacillaceae</taxon>
        <taxon>Paenibacillus</taxon>
    </lineage>
</organism>
<evidence type="ECO:0000256" key="2">
    <source>
        <dbReference type="ARBA" id="ARBA00022729"/>
    </source>
</evidence>
<feature type="region of interest" description="Disordered" evidence="6">
    <location>
        <begin position="34"/>
        <end position="59"/>
    </location>
</feature>
<proteinExistence type="predicted"/>
<dbReference type="PROSITE" id="PS51257">
    <property type="entry name" value="PROKAR_LIPOPROTEIN"/>
    <property type="match status" value="1"/>
</dbReference>
<keyword evidence="9" id="KW-1185">Reference proteome</keyword>
<evidence type="ECO:0000256" key="3">
    <source>
        <dbReference type="ARBA" id="ARBA00023136"/>
    </source>
</evidence>
<comment type="caution">
    <text evidence="8">The sequence shown here is derived from an EMBL/GenBank/DDBJ whole genome shotgun (WGS) entry which is preliminary data.</text>
</comment>
<dbReference type="PANTHER" id="PTHR43649:SF33">
    <property type="entry name" value="POLYGALACTURONAN_RHAMNOGALACTURONAN-BINDING PROTEIN YTCQ"/>
    <property type="match status" value="1"/>
</dbReference>
<keyword evidence="4" id="KW-0564">Palmitate</keyword>
<dbReference type="Proteomes" id="UP000621560">
    <property type="component" value="Unassembled WGS sequence"/>
</dbReference>
<evidence type="ECO:0000256" key="6">
    <source>
        <dbReference type="SAM" id="MobiDB-lite"/>
    </source>
</evidence>
<accession>A0A927BSK6</accession>
<dbReference type="CDD" id="cd13580">
    <property type="entry name" value="PBP2_AlgQ_like_1"/>
    <property type="match status" value="1"/>
</dbReference>
<dbReference type="Pfam" id="PF01547">
    <property type="entry name" value="SBP_bac_1"/>
    <property type="match status" value="1"/>
</dbReference>
<gene>
    <name evidence="8" type="ORF">IDH44_10030</name>
</gene>
<feature type="chain" id="PRO_5039435015" evidence="7">
    <location>
        <begin position="26"/>
        <end position="523"/>
    </location>
</feature>
<dbReference type="AlphaFoldDB" id="A0A927BSK6"/>
<evidence type="ECO:0000256" key="4">
    <source>
        <dbReference type="ARBA" id="ARBA00023139"/>
    </source>
</evidence>
<keyword evidence="5" id="KW-0449">Lipoprotein</keyword>
<dbReference type="InterPro" id="IPR050490">
    <property type="entry name" value="Bact_solute-bd_prot1"/>
</dbReference>
<dbReference type="SUPFAM" id="SSF53850">
    <property type="entry name" value="Periplasmic binding protein-like II"/>
    <property type="match status" value="1"/>
</dbReference>
<keyword evidence="2 7" id="KW-0732">Signal</keyword>
<evidence type="ECO:0000256" key="7">
    <source>
        <dbReference type="SAM" id="SignalP"/>
    </source>
</evidence>
<sequence>MTHTQKRIRTWATGLAAVMSLSLVAACAGGSNGEDVNTGNTGAGSTTTSGAQGGNGGAAEAPFEITMMATQHAAEVPDDLIPGMIEEKTNTKLSIQWVPSGSYQEKLNAAFATGSLPMAVSATNTDFAKEAIRNDQFWEIGPLLAEYENLSNLNPDVLQNTAVDGKIYSLYMERPLSRQGVIYRKDWADNLGLEAPQTTEDLYEMIRAFTEDDPDQNGQDDTIGLTDRSDLIYGAFKTVSSYFGTPNYWYIDEGDQFKPEFMHEAFKDTLDYLHDIHSKGYMNQDFPVTSKTDQIDLLVNGKAGVYIGSMPDVLTLSNQLADMNPDAELTVQNGIKGPRGRGVWAIPGYGSIVLFPKSAVKSEEDLHKILAFYDQLMTAENANLLTWGVEGEHYEIKDGLANKTVDQVTDNTIVKPNNAWGIGGPDTIDGMLKGYFELPARALAEELVEANNSMLIHDPSAPLDSPTYIERGQALQQIITDATYQYVLGDLDAAGFQKAIDRWKSEGGDKIMQEYTEAYQAQQ</sequence>
<feature type="compositionally biased region" description="Low complexity" evidence="6">
    <location>
        <begin position="37"/>
        <end position="50"/>
    </location>
</feature>
<protein>
    <submittedName>
        <fullName evidence="8">Extracellular solute-binding protein</fullName>
    </submittedName>
</protein>
<dbReference type="EMBL" id="JACXIZ010000016">
    <property type="protein sequence ID" value="MBD2845527.1"/>
    <property type="molecule type" value="Genomic_DNA"/>
</dbReference>
<keyword evidence="3" id="KW-0472">Membrane</keyword>
<dbReference type="RefSeq" id="WP_190917192.1">
    <property type="nucleotide sequence ID" value="NZ_JACXIZ010000016.1"/>
</dbReference>
<evidence type="ECO:0000313" key="8">
    <source>
        <dbReference type="EMBL" id="MBD2845527.1"/>
    </source>
</evidence>
<dbReference type="PANTHER" id="PTHR43649">
    <property type="entry name" value="ARABINOSE-BINDING PROTEIN-RELATED"/>
    <property type="match status" value="1"/>
</dbReference>
<dbReference type="InterPro" id="IPR006059">
    <property type="entry name" value="SBP"/>
</dbReference>
<dbReference type="Gene3D" id="3.40.190.10">
    <property type="entry name" value="Periplasmic binding protein-like II"/>
    <property type="match status" value="2"/>
</dbReference>
<evidence type="ECO:0000313" key="9">
    <source>
        <dbReference type="Proteomes" id="UP000621560"/>
    </source>
</evidence>
<evidence type="ECO:0000256" key="1">
    <source>
        <dbReference type="ARBA" id="ARBA00022475"/>
    </source>
</evidence>